<dbReference type="SUPFAM" id="SSF55874">
    <property type="entry name" value="ATPase domain of HSP90 chaperone/DNA topoisomerase II/histidine kinase"/>
    <property type="match status" value="1"/>
</dbReference>
<evidence type="ECO:0000256" key="3">
    <source>
        <dbReference type="ARBA" id="ARBA00022553"/>
    </source>
</evidence>
<evidence type="ECO:0000259" key="5">
    <source>
        <dbReference type="PROSITE" id="PS50109"/>
    </source>
</evidence>
<dbReference type="InterPro" id="IPR029016">
    <property type="entry name" value="GAF-like_dom_sf"/>
</dbReference>
<dbReference type="InterPro" id="IPR003018">
    <property type="entry name" value="GAF"/>
</dbReference>
<feature type="transmembrane region" description="Helical" evidence="4">
    <location>
        <begin position="33"/>
        <end position="55"/>
    </location>
</feature>
<keyword evidence="4" id="KW-1133">Transmembrane helix</keyword>
<dbReference type="PANTHER" id="PTHR43547">
    <property type="entry name" value="TWO-COMPONENT HISTIDINE KINASE"/>
    <property type="match status" value="1"/>
</dbReference>
<dbReference type="Gene3D" id="3.30.450.40">
    <property type="match status" value="1"/>
</dbReference>
<evidence type="ECO:0000256" key="2">
    <source>
        <dbReference type="ARBA" id="ARBA00012438"/>
    </source>
</evidence>
<dbReference type="InterPro" id="IPR003594">
    <property type="entry name" value="HATPase_dom"/>
</dbReference>
<dbReference type="GO" id="GO:0004673">
    <property type="term" value="F:protein histidine kinase activity"/>
    <property type="evidence" value="ECO:0007669"/>
    <property type="project" value="UniProtKB-EC"/>
</dbReference>
<dbReference type="SMART" id="SM00387">
    <property type="entry name" value="HATPase_c"/>
    <property type="match status" value="1"/>
</dbReference>
<dbReference type="InterPro" id="IPR004358">
    <property type="entry name" value="Sig_transdc_His_kin-like_C"/>
</dbReference>
<feature type="transmembrane region" description="Helical" evidence="4">
    <location>
        <begin position="131"/>
        <end position="148"/>
    </location>
</feature>
<name>A0ABS0XJT4_9SPHN</name>
<keyword evidence="6" id="KW-0808">Transferase</keyword>
<reference evidence="7" key="1">
    <citation type="submission" date="2020-12" db="EMBL/GenBank/DDBJ databases">
        <title>Hymenobacter sp.</title>
        <authorList>
            <person name="Kim M.K."/>
        </authorList>
    </citation>
    <scope>NUCLEOTIDE SEQUENCE [LARGE SCALE GENOMIC DNA]</scope>
    <source>
        <strain evidence="7">BT553</strain>
    </source>
</reference>
<dbReference type="InterPro" id="IPR014265">
    <property type="entry name" value="XrtA/PrsK"/>
</dbReference>
<keyword evidence="6" id="KW-0418">Kinase</keyword>
<accession>A0ABS0XJT4</accession>
<dbReference type="SUPFAM" id="SSF55781">
    <property type="entry name" value="GAF domain-like"/>
    <property type="match status" value="1"/>
</dbReference>
<evidence type="ECO:0000313" key="6">
    <source>
        <dbReference type="EMBL" id="MBJ6120292.1"/>
    </source>
</evidence>
<proteinExistence type="predicted"/>
<dbReference type="EC" id="2.7.13.3" evidence="2"/>
<keyword evidence="3" id="KW-0597">Phosphoprotein</keyword>
<keyword evidence="4" id="KW-0472">Membrane</keyword>
<evidence type="ECO:0000313" key="7">
    <source>
        <dbReference type="Proteomes" id="UP000640426"/>
    </source>
</evidence>
<dbReference type="InterPro" id="IPR005467">
    <property type="entry name" value="His_kinase_dom"/>
</dbReference>
<dbReference type="Proteomes" id="UP000640426">
    <property type="component" value="Unassembled WGS sequence"/>
</dbReference>
<dbReference type="EMBL" id="JAELXS010000001">
    <property type="protein sequence ID" value="MBJ6120292.1"/>
    <property type="molecule type" value="Genomic_DNA"/>
</dbReference>
<feature type="transmembrane region" description="Helical" evidence="4">
    <location>
        <begin position="256"/>
        <end position="278"/>
    </location>
</feature>
<dbReference type="Pfam" id="PF01590">
    <property type="entry name" value="GAF"/>
    <property type="match status" value="1"/>
</dbReference>
<gene>
    <name evidence="6" type="primary">prsK</name>
    <name evidence="6" type="ORF">JAO74_00655</name>
</gene>
<dbReference type="InterPro" id="IPR036890">
    <property type="entry name" value="HATPase_C_sf"/>
</dbReference>
<protein>
    <recommendedName>
        <fullName evidence="2">histidine kinase</fullName>
        <ecNumber evidence="2">2.7.13.3</ecNumber>
    </recommendedName>
</protein>
<evidence type="ECO:0000256" key="1">
    <source>
        <dbReference type="ARBA" id="ARBA00000085"/>
    </source>
</evidence>
<organism evidence="6 7">
    <name type="scientific">Sphingomonas mollis</name>
    <dbReference type="NCBI Taxonomy" id="2795726"/>
    <lineage>
        <taxon>Bacteria</taxon>
        <taxon>Pseudomonadati</taxon>
        <taxon>Pseudomonadota</taxon>
        <taxon>Alphaproteobacteria</taxon>
        <taxon>Sphingomonadales</taxon>
        <taxon>Sphingomonadaceae</taxon>
        <taxon>Sphingomonas</taxon>
    </lineage>
</organism>
<keyword evidence="7" id="KW-1185">Reference proteome</keyword>
<dbReference type="PROSITE" id="PS50109">
    <property type="entry name" value="HIS_KIN"/>
    <property type="match status" value="1"/>
</dbReference>
<feature type="transmembrane region" description="Helical" evidence="4">
    <location>
        <begin position="92"/>
        <end position="111"/>
    </location>
</feature>
<comment type="catalytic activity">
    <reaction evidence="1">
        <text>ATP + protein L-histidine = ADP + protein N-phospho-L-histidine.</text>
        <dbReference type="EC" id="2.7.13.3"/>
    </reaction>
</comment>
<dbReference type="Pfam" id="PF02518">
    <property type="entry name" value="HATPase_c"/>
    <property type="match status" value="1"/>
</dbReference>
<dbReference type="PANTHER" id="PTHR43547:SF2">
    <property type="entry name" value="HYBRID SIGNAL TRANSDUCTION HISTIDINE KINASE C"/>
    <property type="match status" value="1"/>
</dbReference>
<feature type="domain" description="Histidine kinase" evidence="5">
    <location>
        <begin position="470"/>
        <end position="673"/>
    </location>
</feature>
<dbReference type="NCBIfam" id="TIGR02916">
    <property type="entry name" value="PEP_his_kin"/>
    <property type="match status" value="1"/>
</dbReference>
<feature type="transmembrane region" description="Helical" evidence="4">
    <location>
        <begin position="226"/>
        <end position="250"/>
    </location>
</feature>
<comment type="caution">
    <text evidence="6">The sequence shown here is derived from an EMBL/GenBank/DDBJ whole genome shotgun (WGS) entry which is preliminary data.</text>
</comment>
<evidence type="ECO:0000256" key="4">
    <source>
        <dbReference type="SAM" id="Phobius"/>
    </source>
</evidence>
<sequence>MTAILILWGHALAALLFGALGLAEWRRGVTDRWSGRAFVAALALTALWALAVAGIDSRDVSTHLAEAARNIAWLCLMAASVKRARAGHVPLAALYAVVMLVTAAAGMVALLERAPFDGDMLIALAIARHMLRMMAIAGALLLLSHVAQATEAARSGARRLFVLALAVMWGLDLGVAVMAFVHPGWTGMLVVVRGPVMAAVALLLAASTTQSGAAPATVSRTVAMQLLVVAALLLYAGATALAANLAGAIAGGQARAAQTAIVFGATAALLALVSTPWLRAWMRVKVAKHLFSHRYDYRIEWQRFTATLGVPGDGAAPLGTRIVKAVADLTDSPAGLLLVADGGGLAPAAGWRWADGGQAMEAGFAQHLASTGRIVSLDEARVETGETTMLPAWLMTDRDAWAVVPLIHGDDLAGAIVLARPPVDRSLDWEDFDLLRVAGRQAASYLAEDRAHAALADARRFDEFNRRFAFLMHDIKNVASQLTLVARNAERHADNPDFRADMVVTLRDSAARMTTLLARLGQHDGARPEATQPVDAVALVRRIAANWRAKHRIDVVGEGPAIVVAQPGRLEQALCHLVQNAVEASAAGAAVTIAVQRDDRGGVAIEVIDTGCGMAPGFVRDQLFRPFASSKPDGFGIGAYEARQLVRAMGGEMDVESREEEGTRFRIRLPIAGDAAAAMEQAA</sequence>
<dbReference type="Gene3D" id="3.30.565.10">
    <property type="entry name" value="Histidine kinase-like ATPase, C-terminal domain"/>
    <property type="match status" value="1"/>
</dbReference>
<feature type="transmembrane region" description="Helical" evidence="4">
    <location>
        <begin position="187"/>
        <end position="206"/>
    </location>
</feature>
<keyword evidence="4" id="KW-0812">Transmembrane</keyword>
<feature type="transmembrane region" description="Helical" evidence="4">
    <location>
        <begin position="160"/>
        <end position="181"/>
    </location>
</feature>
<dbReference type="PRINTS" id="PR00344">
    <property type="entry name" value="BCTRLSENSOR"/>
</dbReference>